<keyword evidence="2" id="KW-1185">Reference proteome</keyword>
<dbReference type="Proteomes" id="UP001592531">
    <property type="component" value="Unassembled WGS sequence"/>
</dbReference>
<protein>
    <submittedName>
        <fullName evidence="1">Uncharacterized protein</fullName>
    </submittedName>
</protein>
<sequence>MDNEIALRPRAGVELRDVELGLSQEVRDRARLHGVLFLPFEWLPAGADADAHADRVMDRLLDQLAERGQVRGTVLPVTVYGPDELRESAPAAVASGSWPRELADRFQCVLTASGDAVFVARHDRAAGSM</sequence>
<gene>
    <name evidence="1" type="ORF">ACEZDE_18950</name>
</gene>
<reference evidence="1 2" key="1">
    <citation type="submission" date="2024-09" db="EMBL/GenBank/DDBJ databases">
        <authorList>
            <person name="Lee S.D."/>
        </authorList>
    </citation>
    <scope>NUCLEOTIDE SEQUENCE [LARGE SCALE GENOMIC DNA]</scope>
    <source>
        <strain evidence="1 2">N8-3</strain>
    </source>
</reference>
<accession>A0ABV6VY53</accession>
<name>A0ABV6VY53_9ACTN</name>
<dbReference type="RefSeq" id="WP_380537490.1">
    <property type="nucleotide sequence ID" value="NZ_JBHFAB010000013.1"/>
</dbReference>
<evidence type="ECO:0000313" key="1">
    <source>
        <dbReference type="EMBL" id="MFC1418694.1"/>
    </source>
</evidence>
<proteinExistence type="predicted"/>
<comment type="caution">
    <text evidence="1">The sequence shown here is derived from an EMBL/GenBank/DDBJ whole genome shotgun (WGS) entry which is preliminary data.</text>
</comment>
<dbReference type="EMBL" id="JBHFAB010000013">
    <property type="protein sequence ID" value="MFC1418694.1"/>
    <property type="molecule type" value="Genomic_DNA"/>
</dbReference>
<organism evidence="1 2">
    <name type="scientific">Streptacidiphilus cavernicola</name>
    <dbReference type="NCBI Taxonomy" id="3342716"/>
    <lineage>
        <taxon>Bacteria</taxon>
        <taxon>Bacillati</taxon>
        <taxon>Actinomycetota</taxon>
        <taxon>Actinomycetes</taxon>
        <taxon>Kitasatosporales</taxon>
        <taxon>Streptomycetaceae</taxon>
        <taxon>Streptacidiphilus</taxon>
    </lineage>
</organism>
<evidence type="ECO:0000313" key="2">
    <source>
        <dbReference type="Proteomes" id="UP001592531"/>
    </source>
</evidence>